<protein>
    <recommendedName>
        <fullName evidence="2">DUF7703 domain-containing protein</fullName>
    </recommendedName>
</protein>
<feature type="transmembrane region" description="Helical" evidence="1">
    <location>
        <begin position="177"/>
        <end position="196"/>
    </location>
</feature>
<dbReference type="AlphaFoldDB" id="A0A2J6T415"/>
<feature type="transmembrane region" description="Helical" evidence="1">
    <location>
        <begin position="102"/>
        <end position="119"/>
    </location>
</feature>
<evidence type="ECO:0000259" key="2">
    <source>
        <dbReference type="Pfam" id="PF24802"/>
    </source>
</evidence>
<evidence type="ECO:0000256" key="1">
    <source>
        <dbReference type="SAM" id="Phobius"/>
    </source>
</evidence>
<keyword evidence="1" id="KW-0472">Membrane</keyword>
<dbReference type="InterPro" id="IPR056120">
    <property type="entry name" value="DUF7703"/>
</dbReference>
<gene>
    <name evidence="3" type="ORF">K444DRAFT_491184</name>
</gene>
<evidence type="ECO:0000313" key="3">
    <source>
        <dbReference type="EMBL" id="PMD57781.1"/>
    </source>
</evidence>
<dbReference type="EMBL" id="KZ613843">
    <property type="protein sequence ID" value="PMD57781.1"/>
    <property type="molecule type" value="Genomic_DNA"/>
</dbReference>
<dbReference type="RefSeq" id="XP_024734685.1">
    <property type="nucleotide sequence ID" value="XM_024873206.1"/>
</dbReference>
<dbReference type="PANTHER" id="PTHR37013">
    <property type="entry name" value="INTEGRAL MEMBRANE PROTEIN (AFU_ORTHOLOGUE AFUA_1G05950)-RELATED"/>
    <property type="match status" value="1"/>
</dbReference>
<accession>A0A2J6T415</accession>
<keyword evidence="4" id="KW-1185">Reference proteome</keyword>
<feature type="transmembrane region" description="Helical" evidence="1">
    <location>
        <begin position="30"/>
        <end position="53"/>
    </location>
</feature>
<proteinExistence type="predicted"/>
<keyword evidence="1" id="KW-1133">Transmembrane helix</keyword>
<dbReference type="Proteomes" id="UP000235371">
    <property type="component" value="Unassembled WGS sequence"/>
</dbReference>
<evidence type="ECO:0000313" key="4">
    <source>
        <dbReference type="Proteomes" id="UP000235371"/>
    </source>
</evidence>
<reference evidence="3 4" key="1">
    <citation type="submission" date="2016-04" db="EMBL/GenBank/DDBJ databases">
        <title>A degradative enzymes factory behind the ericoid mycorrhizal symbiosis.</title>
        <authorList>
            <consortium name="DOE Joint Genome Institute"/>
            <person name="Martino E."/>
            <person name="Morin E."/>
            <person name="Grelet G."/>
            <person name="Kuo A."/>
            <person name="Kohler A."/>
            <person name="Daghino S."/>
            <person name="Barry K."/>
            <person name="Choi C."/>
            <person name="Cichocki N."/>
            <person name="Clum A."/>
            <person name="Copeland A."/>
            <person name="Hainaut M."/>
            <person name="Haridas S."/>
            <person name="Labutti K."/>
            <person name="Lindquist E."/>
            <person name="Lipzen A."/>
            <person name="Khouja H.-R."/>
            <person name="Murat C."/>
            <person name="Ohm R."/>
            <person name="Olson A."/>
            <person name="Spatafora J."/>
            <person name="Veneault-Fourrey C."/>
            <person name="Henrissat B."/>
            <person name="Grigoriev I."/>
            <person name="Martin F."/>
            <person name="Perotto S."/>
        </authorList>
    </citation>
    <scope>NUCLEOTIDE SEQUENCE [LARGE SCALE GENOMIC DNA]</scope>
    <source>
        <strain evidence="3 4">E</strain>
    </source>
</reference>
<dbReference type="GeneID" id="36581286"/>
<name>A0A2J6T415_9HELO</name>
<keyword evidence="1" id="KW-0812">Transmembrane</keyword>
<feature type="non-terminal residue" evidence="3">
    <location>
        <position position="234"/>
    </location>
</feature>
<feature type="domain" description="DUF7703" evidence="2">
    <location>
        <begin position="1"/>
        <end position="233"/>
    </location>
</feature>
<dbReference type="InParanoid" id="A0A2J6T415"/>
<dbReference type="Pfam" id="PF24802">
    <property type="entry name" value="DUF7703"/>
    <property type="match status" value="1"/>
</dbReference>
<dbReference type="PANTHER" id="PTHR37013:SF4">
    <property type="entry name" value="INTEGRAL MEMBRANE PROTEIN"/>
    <property type="match status" value="1"/>
</dbReference>
<organism evidence="3 4">
    <name type="scientific">Hyaloscypha bicolor E</name>
    <dbReference type="NCBI Taxonomy" id="1095630"/>
    <lineage>
        <taxon>Eukaryota</taxon>
        <taxon>Fungi</taxon>
        <taxon>Dikarya</taxon>
        <taxon>Ascomycota</taxon>
        <taxon>Pezizomycotina</taxon>
        <taxon>Leotiomycetes</taxon>
        <taxon>Helotiales</taxon>
        <taxon>Hyaloscyphaceae</taxon>
        <taxon>Hyaloscypha</taxon>
        <taxon>Hyaloscypha bicolor</taxon>
    </lineage>
</organism>
<dbReference type="OrthoDB" id="405906at2759"/>
<sequence length="234" mass="26569">MVAFSTIALYNVIELNAIIFATFKRRRGLYFWSFIAATWGIAPHTVGFILKFFDVTSVWWAPLVLISIGWVAMVTGQSLVLYSRLHLVARSESRIRGVRNMIIFNAIVLQIPDMILAFLTNRPNAPISVVNAFSIFDKIQVGMFFVQESIISGLYIYETVRLLGPIGGRNRNPLRKLLSHLILVNILVLILDATLLGTEYSGHFEIQTTYKPAIYSIKLKIEFSVLNRLIDFVK</sequence>
<feature type="transmembrane region" description="Helical" evidence="1">
    <location>
        <begin position="139"/>
        <end position="157"/>
    </location>
</feature>
<feature type="transmembrane region" description="Helical" evidence="1">
    <location>
        <begin position="59"/>
        <end position="82"/>
    </location>
</feature>